<dbReference type="Proteomes" id="UP000603641">
    <property type="component" value="Unassembled WGS sequence"/>
</dbReference>
<accession>A0ABR8SHB0</accession>
<feature type="transmembrane region" description="Helical" evidence="2">
    <location>
        <begin position="87"/>
        <end position="110"/>
    </location>
</feature>
<organism evidence="3 4">
    <name type="scientific">Fictibacillus norfolkensis</name>
    <dbReference type="NCBI Taxonomy" id="2762233"/>
    <lineage>
        <taxon>Bacteria</taxon>
        <taxon>Bacillati</taxon>
        <taxon>Bacillota</taxon>
        <taxon>Bacilli</taxon>
        <taxon>Bacillales</taxon>
        <taxon>Fictibacillaceae</taxon>
        <taxon>Fictibacillus</taxon>
    </lineage>
</organism>
<name>A0ABR8SHB0_9BACL</name>
<feature type="transmembrane region" description="Helical" evidence="2">
    <location>
        <begin position="7"/>
        <end position="27"/>
    </location>
</feature>
<keyword evidence="4" id="KW-1185">Reference proteome</keyword>
<reference evidence="3 4" key="1">
    <citation type="submission" date="2020-08" db="EMBL/GenBank/DDBJ databases">
        <title>A Genomic Blueprint of the Chicken Gut Microbiome.</title>
        <authorList>
            <person name="Gilroy R."/>
            <person name="Ravi A."/>
            <person name="Getino M."/>
            <person name="Pursley I."/>
            <person name="Horton D.L."/>
            <person name="Alikhan N.-F."/>
            <person name="Baker D."/>
            <person name="Gharbi K."/>
            <person name="Hall N."/>
            <person name="Watson M."/>
            <person name="Adriaenssens E.M."/>
            <person name="Foster-Nyarko E."/>
            <person name="Jarju S."/>
            <person name="Secka A."/>
            <person name="Antonio M."/>
            <person name="Oren A."/>
            <person name="Chaudhuri R."/>
            <person name="La Ragione R.M."/>
            <person name="Hildebrand F."/>
            <person name="Pallen M.J."/>
        </authorList>
    </citation>
    <scope>NUCLEOTIDE SEQUENCE [LARGE SCALE GENOMIC DNA]</scope>
    <source>
        <strain evidence="3 4">Sa2CUA10</strain>
    </source>
</reference>
<feature type="compositionally biased region" description="Basic and acidic residues" evidence="1">
    <location>
        <begin position="142"/>
        <end position="152"/>
    </location>
</feature>
<evidence type="ECO:0000313" key="4">
    <source>
        <dbReference type="Proteomes" id="UP000603641"/>
    </source>
</evidence>
<protein>
    <submittedName>
        <fullName evidence="3">YndM family protein</fullName>
    </submittedName>
</protein>
<sequence length="152" mass="17453">MDQVKVIIMKFIVCLIAFWIGLDLFFDASISDIVSFAVTTTAITYIVADRILLPRIGKNNTLMAEFILAYLVVWIFGSILLNGYMQIAWGSVIAAGIITATEVFVHQYLLKHMPSKNKERTGRQQRRFRPGFRYATEFAEEQDPRNKNNKEK</sequence>
<feature type="transmembrane region" description="Helical" evidence="2">
    <location>
        <begin position="33"/>
        <end position="53"/>
    </location>
</feature>
<dbReference type="EMBL" id="JACSQM010000001">
    <property type="protein sequence ID" value="MBD7962773.1"/>
    <property type="molecule type" value="Genomic_DNA"/>
</dbReference>
<keyword evidence="2" id="KW-0812">Transmembrane</keyword>
<dbReference type="RefSeq" id="WP_191752075.1">
    <property type="nucleotide sequence ID" value="NZ_JACSQM010000001.1"/>
</dbReference>
<dbReference type="InterPro" id="IPR019649">
    <property type="entry name" value="DUF2512"/>
</dbReference>
<keyword evidence="2" id="KW-1133">Transmembrane helix</keyword>
<keyword evidence="2" id="KW-0472">Membrane</keyword>
<gene>
    <name evidence="3" type="ORF">H9648_01815</name>
</gene>
<evidence type="ECO:0000256" key="1">
    <source>
        <dbReference type="SAM" id="MobiDB-lite"/>
    </source>
</evidence>
<evidence type="ECO:0000256" key="2">
    <source>
        <dbReference type="SAM" id="Phobius"/>
    </source>
</evidence>
<proteinExistence type="predicted"/>
<dbReference type="Pfam" id="PF10710">
    <property type="entry name" value="DUF2512"/>
    <property type="match status" value="1"/>
</dbReference>
<feature type="transmembrane region" description="Helical" evidence="2">
    <location>
        <begin position="62"/>
        <end position="81"/>
    </location>
</feature>
<evidence type="ECO:0000313" key="3">
    <source>
        <dbReference type="EMBL" id="MBD7962773.1"/>
    </source>
</evidence>
<feature type="region of interest" description="Disordered" evidence="1">
    <location>
        <begin position="116"/>
        <end position="152"/>
    </location>
</feature>
<comment type="caution">
    <text evidence="3">The sequence shown here is derived from an EMBL/GenBank/DDBJ whole genome shotgun (WGS) entry which is preliminary data.</text>
</comment>